<keyword evidence="3" id="KW-1185">Reference proteome</keyword>
<proteinExistence type="predicted"/>
<comment type="caution">
    <text evidence="2">The sequence shown here is derived from an EMBL/GenBank/DDBJ whole genome shotgun (WGS) entry which is preliminary data.</text>
</comment>
<accession>A0A4Q7V6R0</accession>
<dbReference type="AlphaFoldDB" id="A0A4Q7V6R0"/>
<sequence length="116" mass="12462">MPPDSSSVGRYRARVLADAAGRRIRRSVSRGEKDSVIVCGTCDRWLVVGHDPDSEDLEATAFLCGRCRGLNDAAAAVPVSPGDDPDDPGGAPGPVSHEWWLPLEPANPWLKRPFGE</sequence>
<dbReference type="RefSeq" id="WP_130292473.1">
    <property type="nucleotide sequence ID" value="NZ_SHKL01000001.1"/>
</dbReference>
<organism evidence="2 3">
    <name type="scientific">Pseudonocardia sediminis</name>
    <dbReference type="NCBI Taxonomy" id="1397368"/>
    <lineage>
        <taxon>Bacteria</taxon>
        <taxon>Bacillati</taxon>
        <taxon>Actinomycetota</taxon>
        <taxon>Actinomycetes</taxon>
        <taxon>Pseudonocardiales</taxon>
        <taxon>Pseudonocardiaceae</taxon>
        <taxon>Pseudonocardia</taxon>
    </lineage>
</organism>
<dbReference type="EMBL" id="SHKL01000001">
    <property type="protein sequence ID" value="RZT88473.1"/>
    <property type="molecule type" value="Genomic_DNA"/>
</dbReference>
<evidence type="ECO:0000313" key="3">
    <source>
        <dbReference type="Proteomes" id="UP000291591"/>
    </source>
</evidence>
<feature type="region of interest" description="Disordered" evidence="1">
    <location>
        <begin position="76"/>
        <end position="97"/>
    </location>
</feature>
<evidence type="ECO:0000313" key="2">
    <source>
        <dbReference type="EMBL" id="RZT88473.1"/>
    </source>
</evidence>
<gene>
    <name evidence="2" type="ORF">EV383_5415</name>
</gene>
<dbReference type="Proteomes" id="UP000291591">
    <property type="component" value="Unassembled WGS sequence"/>
</dbReference>
<evidence type="ECO:0000256" key="1">
    <source>
        <dbReference type="SAM" id="MobiDB-lite"/>
    </source>
</evidence>
<reference evidence="2 3" key="1">
    <citation type="submission" date="2019-02" db="EMBL/GenBank/DDBJ databases">
        <title>Sequencing the genomes of 1000 actinobacteria strains.</title>
        <authorList>
            <person name="Klenk H.-P."/>
        </authorList>
    </citation>
    <scope>NUCLEOTIDE SEQUENCE [LARGE SCALE GENOMIC DNA]</scope>
    <source>
        <strain evidence="2 3">DSM 45779</strain>
    </source>
</reference>
<name>A0A4Q7V6R0_PSEST</name>
<protein>
    <submittedName>
        <fullName evidence="2">Uncharacterized protein</fullName>
    </submittedName>
</protein>